<dbReference type="RefSeq" id="WP_013644477.1">
    <property type="nucleotide sequence ID" value="NC_015216.1"/>
</dbReference>
<feature type="transmembrane region" description="Helical" evidence="1">
    <location>
        <begin position="89"/>
        <end position="109"/>
    </location>
</feature>
<feature type="transmembrane region" description="Helical" evidence="1">
    <location>
        <begin position="220"/>
        <end position="237"/>
    </location>
</feature>
<dbReference type="KEGG" id="mel:Metbo_0877"/>
<dbReference type="Proteomes" id="UP000007490">
    <property type="component" value="Chromosome"/>
</dbReference>
<dbReference type="STRING" id="877455.Metbo_0877"/>
<dbReference type="eggNOG" id="arCOG06480">
    <property type="taxonomic scope" value="Archaea"/>
</dbReference>
<keyword evidence="1" id="KW-0472">Membrane</keyword>
<keyword evidence="1" id="KW-0812">Transmembrane</keyword>
<dbReference type="OrthoDB" id="81523at2157"/>
<feature type="transmembrane region" description="Helical" evidence="1">
    <location>
        <begin position="197"/>
        <end position="214"/>
    </location>
</feature>
<organism evidence="2 3">
    <name type="scientific">Methanobacterium lacus (strain AL-21)</name>
    <dbReference type="NCBI Taxonomy" id="877455"/>
    <lineage>
        <taxon>Archaea</taxon>
        <taxon>Methanobacteriati</taxon>
        <taxon>Methanobacteriota</taxon>
        <taxon>Methanomada group</taxon>
        <taxon>Methanobacteria</taxon>
        <taxon>Methanobacteriales</taxon>
        <taxon>Methanobacteriaceae</taxon>
        <taxon>Methanobacterium</taxon>
    </lineage>
</organism>
<name>F0TBP9_METLA</name>
<evidence type="ECO:0000256" key="1">
    <source>
        <dbReference type="SAM" id="Phobius"/>
    </source>
</evidence>
<reference evidence="3" key="1">
    <citation type="submission" date="2011-02" db="EMBL/GenBank/DDBJ databases">
        <title>Complete sequence of Methanobacterium sp. AL-21.</title>
        <authorList>
            <consortium name="US DOE Joint Genome Institute"/>
            <person name="Lucas S."/>
            <person name="Copeland A."/>
            <person name="Lapidus A."/>
            <person name="Cheng J.-F."/>
            <person name="Goodwin L."/>
            <person name="Pitluck S."/>
            <person name="Chertkov O."/>
            <person name="Detter J.C."/>
            <person name="Han C."/>
            <person name="Tapia R."/>
            <person name="Land M."/>
            <person name="Hauser L."/>
            <person name="Kyrpides N."/>
            <person name="Ivanova N."/>
            <person name="Mikhailova N."/>
            <person name="Pagani I."/>
            <person name="Cadillo-Quiroz H."/>
            <person name="Imachi H."/>
            <person name="Zinder S."/>
            <person name="Liu W."/>
            <person name="Woyke T."/>
        </authorList>
    </citation>
    <scope>NUCLEOTIDE SEQUENCE [LARGE SCALE GENOMIC DNA]</scope>
    <source>
        <strain evidence="3">AL-21</strain>
    </source>
</reference>
<feature type="transmembrane region" description="Helical" evidence="1">
    <location>
        <begin position="172"/>
        <end position="190"/>
    </location>
</feature>
<dbReference type="HOGENOM" id="CLU_848915_0_0_2"/>
<feature type="transmembrane region" description="Helical" evidence="1">
    <location>
        <begin position="47"/>
        <end position="69"/>
    </location>
</feature>
<accession>F0TBP9</accession>
<protein>
    <submittedName>
        <fullName evidence="2">Uncharacterized protein</fullName>
    </submittedName>
</protein>
<keyword evidence="3" id="KW-1185">Reference proteome</keyword>
<dbReference type="GeneID" id="10277326"/>
<feature type="transmembrane region" description="Helical" evidence="1">
    <location>
        <begin position="6"/>
        <end position="26"/>
    </location>
</feature>
<reference evidence="2 3" key="2">
    <citation type="journal article" date="2014" name="Int. J. Syst. Evol. Microbiol.">
        <title>Methanobacterium paludis sp. nov. and a novel strain of Methanobacterium lacus isolated from northern peatlands.</title>
        <authorList>
            <person name="Cadillo-Quiroz H."/>
            <person name="Brauer S.L."/>
            <person name="Goodson N."/>
            <person name="Yavitt J.B."/>
            <person name="Zinder S.H."/>
        </authorList>
    </citation>
    <scope>NUCLEOTIDE SEQUENCE [LARGE SCALE GENOMIC DNA]</scope>
    <source>
        <strain evidence="2 3">AL-21</strain>
    </source>
</reference>
<gene>
    <name evidence="2" type="ordered locus">Metbo_0877</name>
</gene>
<sequence length="339" mass="37348">MKFNKVNILGILMILFAVLLVFTNFLDKIILMLTYHFLEGSSQGKSIILFTVMGSILLLYPLFEVNGFIGSKISNLGSIFKFEPKKYLKITICLLILTYLVGMLTELLIRYKFGVSPFNTFIAYNSNSYSSTALTHSHVFKSMLGLVISNLGIHINAGINAGVALIPYTLPLALIVFVTYPLIYIGGLIAVANEKRFLYQILLAFAVTVSLIGVLDGGLFSTPALVGLATLLGIYFIKKPFKAKDLIKPSVIIIILIILRVSLGILGTNTVSHEITILNPSDHIDLQSYNVTSIQKLDNKTVYSVPGNTNDKVLLMGLTRDLKGNGTGFFLSWNIYSFV</sequence>
<evidence type="ECO:0000313" key="3">
    <source>
        <dbReference type="Proteomes" id="UP000007490"/>
    </source>
</evidence>
<evidence type="ECO:0000313" key="2">
    <source>
        <dbReference type="EMBL" id="ADZ09126.1"/>
    </source>
</evidence>
<dbReference type="EMBL" id="CP002551">
    <property type="protein sequence ID" value="ADZ09126.1"/>
    <property type="molecule type" value="Genomic_DNA"/>
</dbReference>
<feature type="transmembrane region" description="Helical" evidence="1">
    <location>
        <begin position="249"/>
        <end position="267"/>
    </location>
</feature>
<proteinExistence type="predicted"/>
<dbReference type="AlphaFoldDB" id="F0TBP9"/>
<keyword evidence="1" id="KW-1133">Transmembrane helix</keyword>